<dbReference type="OrthoDB" id="5879648at2759"/>
<organism evidence="3">
    <name type="scientific">Caenorhabditis remanei</name>
    <name type="common">Caenorhabditis vulgaris</name>
    <dbReference type="NCBI Taxonomy" id="31234"/>
    <lineage>
        <taxon>Eukaryota</taxon>
        <taxon>Metazoa</taxon>
        <taxon>Ecdysozoa</taxon>
        <taxon>Nematoda</taxon>
        <taxon>Chromadorea</taxon>
        <taxon>Rhabditida</taxon>
        <taxon>Rhabditina</taxon>
        <taxon>Rhabditomorpha</taxon>
        <taxon>Rhabditoidea</taxon>
        <taxon>Rhabditidae</taxon>
        <taxon>Peloderinae</taxon>
        <taxon>Caenorhabditis</taxon>
    </lineage>
</organism>
<dbReference type="HOGENOM" id="CLU_466343_0_0_1"/>
<evidence type="ECO:0000313" key="3">
    <source>
        <dbReference type="Proteomes" id="UP000008281"/>
    </source>
</evidence>
<dbReference type="EMBL" id="DS270303">
    <property type="protein sequence ID" value="EFO92846.1"/>
    <property type="molecule type" value="Genomic_DNA"/>
</dbReference>
<feature type="domain" description="RSD-2 N-terminal" evidence="1">
    <location>
        <begin position="394"/>
        <end position="491"/>
    </location>
</feature>
<protein>
    <recommendedName>
        <fullName evidence="1">RSD-2 N-terminal domain-containing protein</fullName>
    </recommendedName>
</protein>
<dbReference type="Proteomes" id="UP000008281">
    <property type="component" value="Unassembled WGS sequence"/>
</dbReference>
<keyword evidence="3" id="KW-1185">Reference proteome</keyword>
<evidence type="ECO:0000259" key="1">
    <source>
        <dbReference type="Pfam" id="PF07547"/>
    </source>
</evidence>
<sequence>MTEDTQVRAIVLSVDETTNTIVCFSEPLESKINVKLPPNFIAKQGQRLTFGDHDYNNETYFPGSNPEWITIEDDPSVRFENNELLITTRAAFSFLDTHPTYSKKKVYAGGFGHVEIEDHLSEKMDRGIVYKVELSLNVLEIKDNQKPVFKVTKVYELLESEDGEAFLNELYEFDERTPAETDDEVVDNNQREIELPHVLMNENTESSARSESLTSYNRETLLTVAERSSSVEAPLERETTKNVLIDVNNDASNENVTSTSTEETGLSSSSSMFLLNCQSIDLSAQKSDGSGESSPEIVPFQEDRFEMVQDGIREDSSVQSDISSMDYPATEASSLGKDVRDSKPKPLRYGTLRFISEREENGKVYPKLGTVRFTEPVGSVIVNGATSIPARVMFSSNQKHGSYNKTVAFSDSYGLVRIPESNASLKHMAVYNTLIQLLVLFNLNIQSDKVRFRCQNEDKLKPIFISVGPLKQDENDPNARFIESMYNYEDNIFTETRSRGIASTRPPQNSWKSVGIQKEQKGNFKPRRVTLPNFYKALYVSDKQHGKLFGVLYTSVGDASLRVRPSIIDTGVMLNLSEWASVRLE</sequence>
<name>E3NTU0_CAERE</name>
<dbReference type="eggNOG" id="KOG3235">
    <property type="taxonomic scope" value="Eukaryota"/>
</dbReference>
<dbReference type="AlphaFoldDB" id="E3NTU0"/>
<feature type="domain" description="RSD-2 N-terminal" evidence="1">
    <location>
        <begin position="92"/>
        <end position="175"/>
    </location>
</feature>
<accession>E3NTU0</accession>
<dbReference type="InParanoid" id="E3NTU0"/>
<dbReference type="Pfam" id="PF07547">
    <property type="entry name" value="RSD-2"/>
    <property type="match status" value="2"/>
</dbReference>
<dbReference type="FunCoup" id="E3NTU0">
    <property type="interactions" value="1252"/>
</dbReference>
<dbReference type="InterPro" id="IPR011508">
    <property type="entry name" value="RSD-2_N"/>
</dbReference>
<dbReference type="STRING" id="31234.E3NTU0"/>
<reference evidence="2" key="1">
    <citation type="submission" date="2007-07" db="EMBL/GenBank/DDBJ databases">
        <title>PCAP assembly of the Caenorhabditis remanei genome.</title>
        <authorList>
            <consortium name="The Caenorhabditis remanei Sequencing Consortium"/>
            <person name="Wilson R.K."/>
        </authorList>
    </citation>
    <scope>NUCLEOTIDE SEQUENCE [LARGE SCALE GENOMIC DNA]</scope>
    <source>
        <strain evidence="2">PB4641</strain>
    </source>
</reference>
<evidence type="ECO:0000313" key="2">
    <source>
        <dbReference type="EMBL" id="EFO92846.1"/>
    </source>
</evidence>
<proteinExistence type="predicted"/>
<gene>
    <name evidence="2" type="ORF">CRE_20151</name>
</gene>